<evidence type="ECO:0000259" key="5">
    <source>
        <dbReference type="Pfam" id="PF13570"/>
    </source>
</evidence>
<dbReference type="InterPro" id="IPR036736">
    <property type="entry name" value="ACP-like_sf"/>
</dbReference>
<dbReference type="Gene3D" id="3.30.300.30">
    <property type="match status" value="1"/>
</dbReference>
<organism evidence="6 7">
    <name type="scientific">Citrus clementina</name>
    <name type="common">Clementine</name>
    <name type="synonym">Citrus deliciosa x Citrus sinensis</name>
    <dbReference type="NCBI Taxonomy" id="85681"/>
    <lineage>
        <taxon>Eukaryota</taxon>
        <taxon>Viridiplantae</taxon>
        <taxon>Streptophyta</taxon>
        <taxon>Embryophyta</taxon>
        <taxon>Tracheophyta</taxon>
        <taxon>Spermatophyta</taxon>
        <taxon>Magnoliopsida</taxon>
        <taxon>eudicotyledons</taxon>
        <taxon>Gunneridae</taxon>
        <taxon>Pentapetalae</taxon>
        <taxon>rosids</taxon>
        <taxon>malvids</taxon>
        <taxon>Sapindales</taxon>
        <taxon>Rutaceae</taxon>
        <taxon>Aurantioideae</taxon>
        <taxon>Citrus</taxon>
    </lineage>
</organism>
<dbReference type="OMA" id="WRINIGS"/>
<dbReference type="eggNOG" id="KOG4649">
    <property type="taxonomic scope" value="Eukaryota"/>
</dbReference>
<accession>V4TBI8</accession>
<dbReference type="SUPFAM" id="SSF47336">
    <property type="entry name" value="ACP-like"/>
    <property type="match status" value="1"/>
</dbReference>
<dbReference type="InParanoid" id="V4TBI8"/>
<evidence type="ECO:0000256" key="2">
    <source>
        <dbReference type="ARBA" id="ARBA00022741"/>
    </source>
</evidence>
<gene>
    <name evidence="6" type="ORF">CICLE_v100305621mg</name>
</gene>
<keyword evidence="2" id="KW-0547">Nucleotide-binding</keyword>
<dbReference type="Pfam" id="PF13193">
    <property type="entry name" value="AMP-binding_C"/>
    <property type="match status" value="1"/>
</dbReference>
<dbReference type="InterPro" id="IPR045851">
    <property type="entry name" value="AMP-bd_C_sf"/>
</dbReference>
<dbReference type="FunFam" id="3.30.300.30:FF:000012">
    <property type="entry name" value="D-alanine--D-alanyl carrier protein ligase"/>
    <property type="match status" value="1"/>
</dbReference>
<dbReference type="AlphaFoldDB" id="V4TBI8"/>
<dbReference type="SUPFAM" id="SSF56801">
    <property type="entry name" value="Acetyl-CoA synthetase-like"/>
    <property type="match status" value="1"/>
</dbReference>
<feature type="domain" description="Pyrrolo-quinoline quinone repeat" evidence="5">
    <location>
        <begin position="340"/>
        <end position="697"/>
    </location>
</feature>
<evidence type="ECO:0000256" key="1">
    <source>
        <dbReference type="ARBA" id="ARBA00022490"/>
    </source>
</evidence>
<dbReference type="Proteomes" id="UP000030687">
    <property type="component" value="Unassembled WGS sequence"/>
</dbReference>
<sequence>LHNNSICNCSVSCGSQMYFRTGDFARRIQSGDLVFLGRKDRTIKISGQRMALEEIEHTLRGHPDVVDTAVVSHKHQGELVILEAFIVLKEKKTSSEAFVSSIKSWVSNKLSLAMIPSRFVFMDSLPMTSSGKVDYASLSASTSFTIPAQHDADETKASDLLQVIRKAFGDALMVEEVLHDDNFFIMGGNSIAAAYVAHSLGIDMRLIYNFPTPSKLEIALLEKRELCNLDVSADANWKLNREEDKEHQFHSGYSPTENHAVVSKRLKVNSNKYFKPELNHDKDGFPWNLSSVPMSCSFSRCNKVMHEEKFRGNALCHVNWSIEAPRNKRGFIQELWKVHMESCVDASPLVVLKDSDIYLFVGSHSHKFICADAKRSSVLWEIKLEGRIECSAAVLSDFSQVVVGCYKGKIYFLDSLTGDIYWTFQTCGEVKCQPLVDAPRQLIWCGSHDHNLYALDFRNYRCVYKLPCGGSIFGCPAIDEVHNVLYVASTSGRLTAISVKALPFHTLWLHELEVPVFASLCITSASRYVICCLVDGHVVALDSSGSIIWRCRTGGPIFAGPCTSFALPSQVKHHLQALVCSRNGSIYSFEQESGNLLWEYGVGDPITASAYIDEHLQLKSESSLSIDRLVCVCTSSGSIHILRVNLDVTRKENQSKDPMVQEFAKRELQGDIFSSPVMIGGRVFVGCRDDYIYCIALETQRLEEE</sequence>
<keyword evidence="1" id="KW-0963">Cytoplasm</keyword>
<dbReference type="FunFam" id="2.130.10.10:FF:000883">
    <property type="entry name" value="Putative acyl-activating enzyme 19"/>
    <property type="match status" value="1"/>
</dbReference>
<dbReference type="eggNOG" id="KOG1178">
    <property type="taxonomic scope" value="Eukaryota"/>
</dbReference>
<dbReference type="Pfam" id="PF13570">
    <property type="entry name" value="Beta-prop_ACSF4"/>
    <property type="match status" value="1"/>
</dbReference>
<dbReference type="InterPro" id="IPR015943">
    <property type="entry name" value="WD40/YVTN_repeat-like_dom_sf"/>
</dbReference>
<evidence type="ECO:0000313" key="7">
    <source>
        <dbReference type="Proteomes" id="UP000030687"/>
    </source>
</evidence>
<protein>
    <submittedName>
        <fullName evidence="6">Uncharacterized protein</fullName>
    </submittedName>
</protein>
<keyword evidence="3" id="KW-0067">ATP-binding</keyword>
<keyword evidence="7" id="KW-1185">Reference proteome</keyword>
<dbReference type="SUPFAM" id="SSF50998">
    <property type="entry name" value="Quinoprotein alcohol dehydrogenase-like"/>
    <property type="match status" value="1"/>
</dbReference>
<dbReference type="Gene3D" id="1.10.1200.10">
    <property type="entry name" value="ACP-like"/>
    <property type="match status" value="1"/>
</dbReference>
<dbReference type="SMART" id="SM00564">
    <property type="entry name" value="PQQ"/>
    <property type="match status" value="3"/>
</dbReference>
<feature type="domain" description="AMP-binding enzyme C-terminal" evidence="4">
    <location>
        <begin position="54"/>
        <end position="132"/>
    </location>
</feature>
<dbReference type="GO" id="GO:0005524">
    <property type="term" value="F:ATP binding"/>
    <property type="evidence" value="ECO:0007669"/>
    <property type="project" value="UniProtKB-KW"/>
</dbReference>
<dbReference type="InterPro" id="IPR052091">
    <property type="entry name" value="Beta-ala_Activ/Resist"/>
</dbReference>
<dbReference type="FunCoup" id="V4TBI8">
    <property type="interactions" value="2353"/>
</dbReference>
<evidence type="ECO:0000256" key="3">
    <source>
        <dbReference type="ARBA" id="ARBA00022840"/>
    </source>
</evidence>
<dbReference type="PANTHER" id="PTHR44394:SF1">
    <property type="entry name" value="BETA-ALANINE-ACTIVATING ENZYME"/>
    <property type="match status" value="1"/>
</dbReference>
<dbReference type="InterPro" id="IPR018391">
    <property type="entry name" value="PQQ_b-propeller_rpt"/>
</dbReference>
<feature type="non-terminal residue" evidence="6">
    <location>
        <position position="1"/>
    </location>
</feature>
<dbReference type="InterPro" id="IPR025110">
    <property type="entry name" value="AMP-bd_C"/>
</dbReference>
<dbReference type="PANTHER" id="PTHR44394">
    <property type="entry name" value="BETA-ALANINE-ACTIVATING ENZYME"/>
    <property type="match status" value="1"/>
</dbReference>
<evidence type="ECO:0000313" key="6">
    <source>
        <dbReference type="EMBL" id="ESR50622.1"/>
    </source>
</evidence>
<dbReference type="InterPro" id="IPR011047">
    <property type="entry name" value="Quinoprotein_ADH-like_sf"/>
</dbReference>
<dbReference type="InterPro" id="IPR002372">
    <property type="entry name" value="PQQ_rpt_dom"/>
</dbReference>
<dbReference type="GO" id="GO:0043041">
    <property type="term" value="P:amino acid activation for nonribosomal peptide biosynthetic process"/>
    <property type="evidence" value="ECO:0007669"/>
    <property type="project" value="TreeGrafter"/>
</dbReference>
<dbReference type="STRING" id="85681.V4TBI8"/>
<dbReference type="KEGG" id="cic:CICLE_v100305621m"/>
<reference evidence="6 7" key="1">
    <citation type="submission" date="2013-10" db="EMBL/GenBank/DDBJ databases">
        <authorList>
            <consortium name="International Citrus Genome Consortium"/>
            <person name="Jenkins J."/>
            <person name="Schmutz J."/>
            <person name="Prochnik S."/>
            <person name="Rokhsar D."/>
            <person name="Gmitter F."/>
            <person name="Ollitrault P."/>
            <person name="Machado M."/>
            <person name="Talon M."/>
            <person name="Wincker P."/>
            <person name="Jaillon O."/>
            <person name="Morgante M."/>
        </authorList>
    </citation>
    <scope>NUCLEOTIDE SEQUENCE</scope>
    <source>
        <strain evidence="7">cv. Clemenules</strain>
    </source>
</reference>
<dbReference type="Gene3D" id="2.130.10.10">
    <property type="entry name" value="YVTN repeat-like/Quinoprotein amine dehydrogenase"/>
    <property type="match status" value="2"/>
</dbReference>
<proteinExistence type="predicted"/>
<dbReference type="EMBL" id="KI536726">
    <property type="protein sequence ID" value="ESR50622.1"/>
    <property type="molecule type" value="Genomic_DNA"/>
</dbReference>
<evidence type="ECO:0000259" key="4">
    <source>
        <dbReference type="Pfam" id="PF13193"/>
    </source>
</evidence>
<name>V4TBI8_CITCL</name>